<accession>A0A0N9HWZ5</accession>
<dbReference type="KEGG" id="kphy:AOZ06_12610"/>
<evidence type="ECO:0000313" key="3">
    <source>
        <dbReference type="EMBL" id="ALG07691.1"/>
    </source>
</evidence>
<evidence type="ECO:0000313" key="4">
    <source>
        <dbReference type="Proteomes" id="UP000063699"/>
    </source>
</evidence>
<sequence>MADQLTLALTDRHAGQQANLAASTTGHRDHRDVVELAVTVCARNGRPFTADDVHRLVARELSAPYDHNLVSSVMGVWAHAGRIVEEPLRATASRQRSRRASRNRWWSGVRGGTADPPSPRAPHQ</sequence>
<dbReference type="EMBL" id="CP012752">
    <property type="protein sequence ID" value="ALG07691.1"/>
    <property type="molecule type" value="Genomic_DNA"/>
</dbReference>
<gene>
    <name evidence="2" type="ORF">AOZ06_12610</name>
    <name evidence="3" type="ORF">AOZ06_12930</name>
</gene>
<dbReference type="Proteomes" id="UP000063699">
    <property type="component" value="Chromosome"/>
</dbReference>
<dbReference type="STRING" id="860235.AOZ06_12610"/>
<dbReference type="OrthoDB" id="3638692at2"/>
<organism evidence="3 4">
    <name type="scientific">Kibdelosporangium phytohabitans</name>
    <dbReference type="NCBI Taxonomy" id="860235"/>
    <lineage>
        <taxon>Bacteria</taxon>
        <taxon>Bacillati</taxon>
        <taxon>Actinomycetota</taxon>
        <taxon>Actinomycetes</taxon>
        <taxon>Pseudonocardiales</taxon>
        <taxon>Pseudonocardiaceae</taxon>
        <taxon>Kibdelosporangium</taxon>
    </lineage>
</organism>
<dbReference type="AlphaFoldDB" id="A0A0N9HWZ5"/>
<dbReference type="RefSeq" id="WP_054289601.1">
    <property type="nucleotide sequence ID" value="NZ_CP012752.1"/>
</dbReference>
<evidence type="ECO:0000256" key="1">
    <source>
        <dbReference type="SAM" id="MobiDB-lite"/>
    </source>
</evidence>
<reference evidence="3 4" key="1">
    <citation type="submission" date="2015-07" db="EMBL/GenBank/DDBJ databases">
        <title>Genome sequencing of Kibdelosporangium phytohabitans.</title>
        <authorList>
            <person name="Qin S."/>
            <person name="Xing K."/>
        </authorList>
    </citation>
    <scope>NUCLEOTIDE SEQUENCE [LARGE SCALE GENOMIC DNA]</scope>
    <source>
        <strain evidence="3 4">KLBMP1111</strain>
    </source>
</reference>
<protein>
    <submittedName>
        <fullName evidence="3">Uncharacterized protein</fullName>
    </submittedName>
</protein>
<evidence type="ECO:0000313" key="2">
    <source>
        <dbReference type="EMBL" id="ALG07635.1"/>
    </source>
</evidence>
<dbReference type="EMBL" id="CP012752">
    <property type="protein sequence ID" value="ALG07635.1"/>
    <property type="molecule type" value="Genomic_DNA"/>
</dbReference>
<keyword evidence="4" id="KW-1185">Reference proteome</keyword>
<dbReference type="KEGG" id="kphy:AOZ06_12930"/>
<name>A0A0N9HWZ5_9PSEU</name>
<feature type="region of interest" description="Disordered" evidence="1">
    <location>
        <begin position="85"/>
        <end position="124"/>
    </location>
</feature>
<proteinExistence type="predicted"/>